<keyword evidence="7" id="KW-0460">Magnesium</keyword>
<keyword evidence="8" id="KW-0234">DNA repair</keyword>
<dbReference type="Proteomes" id="UP000003835">
    <property type="component" value="Unassembled WGS sequence"/>
</dbReference>
<dbReference type="CDD" id="cd09080">
    <property type="entry name" value="TDP2"/>
    <property type="match status" value="1"/>
</dbReference>
<keyword evidence="11" id="KW-1185">Reference proteome</keyword>
<dbReference type="GO" id="GO:0046872">
    <property type="term" value="F:metal ion binding"/>
    <property type="evidence" value="ECO:0007669"/>
    <property type="project" value="UniProtKB-KW"/>
</dbReference>
<evidence type="ECO:0000256" key="3">
    <source>
        <dbReference type="ARBA" id="ARBA00022722"/>
    </source>
</evidence>
<evidence type="ECO:0000256" key="4">
    <source>
        <dbReference type="ARBA" id="ARBA00022723"/>
    </source>
</evidence>
<keyword evidence="10" id="KW-0255">Endonuclease</keyword>
<dbReference type="InterPro" id="IPR051547">
    <property type="entry name" value="TDP2-like"/>
</dbReference>
<organism evidence="10 11">
    <name type="scientific">Coleofasciculus chthonoplastes PCC 7420</name>
    <dbReference type="NCBI Taxonomy" id="118168"/>
    <lineage>
        <taxon>Bacteria</taxon>
        <taxon>Bacillati</taxon>
        <taxon>Cyanobacteriota</taxon>
        <taxon>Cyanophyceae</taxon>
        <taxon>Coleofasciculales</taxon>
        <taxon>Coleofasciculaceae</taxon>
        <taxon>Coleofasciculus</taxon>
    </lineage>
</organism>
<evidence type="ECO:0000256" key="2">
    <source>
        <dbReference type="ARBA" id="ARBA00001946"/>
    </source>
</evidence>
<feature type="domain" description="Endonuclease/exonuclease/phosphatase" evidence="9">
    <location>
        <begin position="43"/>
        <end position="277"/>
    </location>
</feature>
<dbReference type="STRING" id="118168.MC7420_7118"/>
<dbReference type="SUPFAM" id="SSF56219">
    <property type="entry name" value="DNase I-like"/>
    <property type="match status" value="1"/>
</dbReference>
<dbReference type="HOGENOM" id="CLU_042307_0_1_3"/>
<dbReference type="GO" id="GO:0006302">
    <property type="term" value="P:double-strand break repair"/>
    <property type="evidence" value="ECO:0007669"/>
    <property type="project" value="TreeGrafter"/>
</dbReference>
<evidence type="ECO:0000256" key="5">
    <source>
        <dbReference type="ARBA" id="ARBA00022763"/>
    </source>
</evidence>
<dbReference type="Gene3D" id="3.60.10.10">
    <property type="entry name" value="Endonuclease/exonuclease/phosphatase"/>
    <property type="match status" value="1"/>
</dbReference>
<dbReference type="InterPro" id="IPR036691">
    <property type="entry name" value="Endo/exonu/phosph_ase_sf"/>
</dbReference>
<dbReference type="Pfam" id="PF03372">
    <property type="entry name" value="Exo_endo_phos"/>
    <property type="match status" value="1"/>
</dbReference>
<evidence type="ECO:0000313" key="10">
    <source>
        <dbReference type="EMBL" id="EDX78465.1"/>
    </source>
</evidence>
<evidence type="ECO:0000256" key="1">
    <source>
        <dbReference type="ARBA" id="ARBA00001936"/>
    </source>
</evidence>
<keyword evidence="5" id="KW-0227">DNA damage</keyword>
<sequence length="287" mass="33216">MTKPPIPPDLQELNPKRFNPEKQAWTQSTDVVSDTNISELTLVTYNIWFSDYHRQQRHEAILKLIQDCDADAIALQEVTPTSLKLILEQDWVRKNYYSSDTTGVTVNPYGVLLLSKLPIDRLFFCDLISQMSRKFLCAELQLNGQNFNIATVHLESKKKFASIRTIQLADIFPLLEHADHAVLMGDFNFCSSWKSENRNLDPRYQDMWAVLRGDEPGYTEDTDINLMRLQQKQKHKKVRFDRILLRSASQSWQPESIERLGLKPISRNSPNVFPSDHFGLVGHLISR</sequence>
<keyword evidence="10" id="KW-0269">Exonuclease</keyword>
<evidence type="ECO:0000259" key="9">
    <source>
        <dbReference type="Pfam" id="PF03372"/>
    </source>
</evidence>
<dbReference type="eggNOG" id="COG3568">
    <property type="taxonomic scope" value="Bacteria"/>
</dbReference>
<keyword evidence="3" id="KW-0540">Nuclease</keyword>
<dbReference type="InterPro" id="IPR005135">
    <property type="entry name" value="Endo/exonuclease/phosphatase"/>
</dbReference>
<keyword evidence="4" id="KW-0479">Metal-binding</keyword>
<evidence type="ECO:0000313" key="11">
    <source>
        <dbReference type="Proteomes" id="UP000003835"/>
    </source>
</evidence>
<proteinExistence type="predicted"/>
<dbReference type="PANTHER" id="PTHR15822">
    <property type="entry name" value="TRAF AND TNF RECEPTOR-ASSOCIATED PROTEIN"/>
    <property type="match status" value="1"/>
</dbReference>
<dbReference type="OrthoDB" id="9812537at2"/>
<protein>
    <submittedName>
        <fullName evidence="10">Endonuclease/exonuclease/phosphatase family</fullName>
    </submittedName>
</protein>
<name>B4VI51_9CYAN</name>
<evidence type="ECO:0000256" key="8">
    <source>
        <dbReference type="ARBA" id="ARBA00023204"/>
    </source>
</evidence>
<dbReference type="EMBL" id="DS989841">
    <property type="protein sequence ID" value="EDX78465.1"/>
    <property type="molecule type" value="Genomic_DNA"/>
</dbReference>
<accession>B4VI51</accession>
<dbReference type="GO" id="GO:0005737">
    <property type="term" value="C:cytoplasm"/>
    <property type="evidence" value="ECO:0007669"/>
    <property type="project" value="TreeGrafter"/>
</dbReference>
<evidence type="ECO:0000256" key="6">
    <source>
        <dbReference type="ARBA" id="ARBA00022801"/>
    </source>
</evidence>
<comment type="cofactor">
    <cofactor evidence="2">
        <name>Mg(2+)</name>
        <dbReference type="ChEBI" id="CHEBI:18420"/>
    </cofactor>
</comment>
<dbReference type="RefSeq" id="WP_006097940.1">
    <property type="nucleotide sequence ID" value="NZ_DS989841.1"/>
</dbReference>
<dbReference type="GO" id="GO:0070260">
    <property type="term" value="F:5'-tyrosyl-DNA phosphodiesterase activity"/>
    <property type="evidence" value="ECO:0007669"/>
    <property type="project" value="TreeGrafter"/>
</dbReference>
<dbReference type="GO" id="GO:0003697">
    <property type="term" value="F:single-stranded DNA binding"/>
    <property type="evidence" value="ECO:0007669"/>
    <property type="project" value="TreeGrafter"/>
</dbReference>
<evidence type="ECO:0000256" key="7">
    <source>
        <dbReference type="ARBA" id="ARBA00022842"/>
    </source>
</evidence>
<reference evidence="10 11" key="1">
    <citation type="submission" date="2008-07" db="EMBL/GenBank/DDBJ databases">
        <authorList>
            <person name="Tandeau de Marsac N."/>
            <person name="Ferriera S."/>
            <person name="Johnson J."/>
            <person name="Kravitz S."/>
            <person name="Beeson K."/>
            <person name="Sutton G."/>
            <person name="Rogers Y.-H."/>
            <person name="Friedman R."/>
            <person name="Frazier M."/>
            <person name="Venter J.C."/>
        </authorList>
    </citation>
    <scope>NUCLEOTIDE SEQUENCE [LARGE SCALE GENOMIC DNA]</scope>
    <source>
        <strain evidence="10 11">PCC 7420</strain>
    </source>
</reference>
<dbReference type="AlphaFoldDB" id="B4VI51"/>
<comment type="cofactor">
    <cofactor evidence="1">
        <name>Mn(2+)</name>
        <dbReference type="ChEBI" id="CHEBI:29035"/>
    </cofactor>
</comment>
<keyword evidence="6" id="KW-0378">Hydrolase</keyword>
<dbReference type="GO" id="GO:0004527">
    <property type="term" value="F:exonuclease activity"/>
    <property type="evidence" value="ECO:0007669"/>
    <property type="project" value="UniProtKB-KW"/>
</dbReference>
<dbReference type="GO" id="GO:0004519">
    <property type="term" value="F:endonuclease activity"/>
    <property type="evidence" value="ECO:0007669"/>
    <property type="project" value="UniProtKB-KW"/>
</dbReference>
<dbReference type="PANTHER" id="PTHR15822:SF4">
    <property type="entry name" value="TYROSYL-DNA PHOSPHODIESTERASE 2"/>
    <property type="match status" value="1"/>
</dbReference>
<gene>
    <name evidence="10" type="ORF">MC7420_7118</name>
</gene>